<reference evidence="2" key="1">
    <citation type="submission" date="2022-12" db="EMBL/GenBank/DDBJ databases">
        <authorList>
            <person name="Voronina O.L."/>
            <person name="Kunda M.S."/>
            <person name="Ryzhova N."/>
            <person name="Aksenova E.I."/>
        </authorList>
    </citation>
    <scope>NUCLEOTIDE SEQUENCE</scope>
    <source>
        <strain evidence="2">SCCH136:Ach223948</strain>
    </source>
</reference>
<comment type="caution">
    <text evidence="2">The sequence shown here is derived from an EMBL/GenBank/DDBJ whole genome shotgun (WGS) entry which is preliminary data.</text>
</comment>
<feature type="signal peptide" evidence="1">
    <location>
        <begin position="1"/>
        <end position="20"/>
    </location>
</feature>
<proteinExistence type="predicted"/>
<dbReference type="eggNOG" id="ENOG5030I9C">
    <property type="taxonomic scope" value="Bacteria"/>
</dbReference>
<evidence type="ECO:0008006" key="4">
    <source>
        <dbReference type="Google" id="ProtNLM"/>
    </source>
</evidence>
<accession>A0A0D6FIM6</accession>
<protein>
    <recommendedName>
        <fullName evidence="4">WG repeat-containing protein</fullName>
    </recommendedName>
</protein>
<feature type="chain" id="PRO_5041160420" description="WG repeat-containing protein" evidence="1">
    <location>
        <begin position="21"/>
        <end position="164"/>
    </location>
</feature>
<dbReference type="AlphaFoldDB" id="A0A0D6FIM6"/>
<keyword evidence="1" id="KW-0732">Signal</keyword>
<organism evidence="2 3">
    <name type="scientific">Alcaligenes xylosoxydans xylosoxydans</name>
    <name type="common">Achromobacter xylosoxidans</name>
    <dbReference type="NCBI Taxonomy" id="85698"/>
    <lineage>
        <taxon>Bacteria</taxon>
        <taxon>Pseudomonadati</taxon>
        <taxon>Pseudomonadota</taxon>
        <taxon>Betaproteobacteria</taxon>
        <taxon>Burkholderiales</taxon>
        <taxon>Alcaligenaceae</taxon>
        <taxon>Achromobacter</taxon>
    </lineage>
</organism>
<gene>
    <name evidence="2" type="ORF">O9570_13480</name>
</gene>
<evidence type="ECO:0000313" key="3">
    <source>
        <dbReference type="Proteomes" id="UP001141992"/>
    </source>
</evidence>
<evidence type="ECO:0000313" key="2">
    <source>
        <dbReference type="EMBL" id="MCZ8402462.1"/>
    </source>
</evidence>
<dbReference type="EMBL" id="JAPZVI010000008">
    <property type="protein sequence ID" value="MCZ8402462.1"/>
    <property type="molecule type" value="Genomic_DNA"/>
</dbReference>
<sequence>MPRLHPLCFAFLLLPLLAAAQTHVDPDAEQARQTLKQRAIEPEWIDDCFVAGNPFRYCIYLDKQAGGFRVVDQHLQEPYQVYLFDNGPDYPKEGRYRIRLNGKIGFADEETGAIVVAPVYDCAFPYEDGKASVGFGCKEESDGEHRWWSGGKWQDIDRQGKVID</sequence>
<dbReference type="Proteomes" id="UP001141992">
    <property type="component" value="Unassembled WGS sequence"/>
</dbReference>
<dbReference type="GeneID" id="75273887"/>
<dbReference type="RefSeq" id="WP_024067459.1">
    <property type="nucleotide sequence ID" value="NZ_CAJFDJ010000003.1"/>
</dbReference>
<evidence type="ECO:0000256" key="1">
    <source>
        <dbReference type="SAM" id="SignalP"/>
    </source>
</evidence>
<dbReference type="KEGG" id="axx:ERS451415_00258"/>
<name>A0A0D6FIM6_ALCXX</name>